<keyword evidence="6" id="KW-1185">Reference proteome</keyword>
<comment type="subunit">
    <text evidence="2">Homotetramer.</text>
</comment>
<evidence type="ECO:0000256" key="2">
    <source>
        <dbReference type="HAMAP-Rule" id="MF_00984"/>
    </source>
</evidence>
<accession>E5BEX3</accession>
<dbReference type="PANTHER" id="PTHR10302:SF27">
    <property type="entry name" value="SINGLE-STRANDED DNA-BINDING PROTEIN"/>
    <property type="match status" value="1"/>
</dbReference>
<feature type="region of interest" description="Disordered" evidence="4">
    <location>
        <begin position="104"/>
        <end position="128"/>
    </location>
</feature>
<dbReference type="InterPro" id="IPR012340">
    <property type="entry name" value="NA-bd_OB-fold"/>
</dbReference>
<dbReference type="GO" id="GO:0006260">
    <property type="term" value="P:DNA replication"/>
    <property type="evidence" value="ECO:0007669"/>
    <property type="project" value="InterPro"/>
</dbReference>
<proteinExistence type="inferred from homology"/>
<dbReference type="NCBIfam" id="TIGR00621">
    <property type="entry name" value="ssb"/>
    <property type="match status" value="1"/>
</dbReference>
<reference evidence="5 6" key="1">
    <citation type="submission" date="2009-02" db="EMBL/GenBank/DDBJ databases">
        <title>The Genome Sequence of Fusobacterium sp. 3_1_5R.</title>
        <authorList>
            <consortium name="The Broad Institute Genome Sequencing Platform"/>
            <person name="Ward D."/>
            <person name="Young S.K."/>
            <person name="Kodira C.D."/>
            <person name="Zeng Q."/>
            <person name="Koehrsen M."/>
            <person name="Alvarado L."/>
            <person name="Berlin A."/>
            <person name="Borenstein D."/>
            <person name="Chen Z."/>
            <person name="Engels R."/>
            <person name="Freedman E."/>
            <person name="Gellesch M."/>
            <person name="Goldberg J."/>
            <person name="Griggs A."/>
            <person name="Gujja S."/>
            <person name="Heiman D."/>
            <person name="Hepburn T."/>
            <person name="Howarth C."/>
            <person name="Jen D."/>
            <person name="Larson L."/>
            <person name="Lewis B."/>
            <person name="Mehta T."/>
            <person name="Park D."/>
            <person name="Pearson M."/>
            <person name="Roberts A."/>
            <person name="Saif S."/>
            <person name="Shea T."/>
            <person name="Shenoy N."/>
            <person name="Sisk P."/>
            <person name="Stolte C."/>
            <person name="Sykes S."/>
            <person name="Walk T."/>
            <person name="White J."/>
            <person name="Yandava C."/>
            <person name="Allen-Vercoe E."/>
            <person name="Strauss J."/>
            <person name="Ambrose C."/>
            <person name="Lander E."/>
            <person name="Nusbaum C."/>
            <person name="Galagan J."/>
            <person name="Birren B."/>
        </authorList>
    </citation>
    <scope>NUCLEOTIDE SEQUENCE [LARGE SCALE GENOMIC DNA]</scope>
    <source>
        <strain evidence="5 6">3_1_5R</strain>
    </source>
</reference>
<dbReference type="PANTHER" id="PTHR10302">
    <property type="entry name" value="SINGLE-STRANDED DNA-BINDING PROTEIN"/>
    <property type="match status" value="1"/>
</dbReference>
<dbReference type="GO" id="GO:0009295">
    <property type="term" value="C:nucleoid"/>
    <property type="evidence" value="ECO:0007669"/>
    <property type="project" value="TreeGrafter"/>
</dbReference>
<dbReference type="PROSITE" id="PS50935">
    <property type="entry name" value="SSB"/>
    <property type="match status" value="1"/>
</dbReference>
<dbReference type="InterPro" id="IPR011344">
    <property type="entry name" value="ssDNA-bd"/>
</dbReference>
<name>E5BEX3_9FUSO</name>
<evidence type="ECO:0000256" key="3">
    <source>
        <dbReference type="PIRNR" id="PIRNR002070"/>
    </source>
</evidence>
<keyword evidence="1 2" id="KW-0238">DNA-binding</keyword>
<dbReference type="CDD" id="cd04496">
    <property type="entry name" value="SSB_OBF"/>
    <property type="match status" value="1"/>
</dbReference>
<protein>
    <recommendedName>
        <fullName evidence="2 3">Single-stranded DNA-binding protein</fullName>
        <shortName evidence="2">SSB</shortName>
    </recommendedName>
</protein>
<organism evidence="5 6">
    <name type="scientific">Fusobacterium gonidiaformans 3-1-5R</name>
    <dbReference type="NCBI Taxonomy" id="469605"/>
    <lineage>
        <taxon>Bacteria</taxon>
        <taxon>Fusobacteriati</taxon>
        <taxon>Fusobacteriota</taxon>
        <taxon>Fusobacteriia</taxon>
        <taxon>Fusobacteriales</taxon>
        <taxon>Fusobacteriaceae</taxon>
        <taxon>Fusobacterium</taxon>
    </lineage>
</organism>
<dbReference type="AlphaFoldDB" id="E5BEX3"/>
<dbReference type="InterPro" id="IPR000424">
    <property type="entry name" value="Primosome_PriB/ssb"/>
</dbReference>
<evidence type="ECO:0000256" key="1">
    <source>
        <dbReference type="ARBA" id="ARBA00023125"/>
    </source>
</evidence>
<dbReference type="OrthoDB" id="9809878at2"/>
<dbReference type="Gene3D" id="2.40.50.140">
    <property type="entry name" value="Nucleic acid-binding proteins"/>
    <property type="match status" value="1"/>
</dbReference>
<dbReference type="RefSeq" id="WP_008800733.1">
    <property type="nucleotide sequence ID" value="NZ_GG657971.1"/>
</dbReference>
<dbReference type="PIRSF" id="PIRSF002070">
    <property type="entry name" value="SSB"/>
    <property type="match status" value="1"/>
</dbReference>
<evidence type="ECO:0000313" key="5">
    <source>
        <dbReference type="EMBL" id="EFS20654.1"/>
    </source>
</evidence>
<dbReference type="Pfam" id="PF00436">
    <property type="entry name" value="SSB"/>
    <property type="match status" value="1"/>
</dbReference>
<dbReference type="SUPFAM" id="SSF50249">
    <property type="entry name" value="Nucleic acid-binding proteins"/>
    <property type="match status" value="1"/>
</dbReference>
<feature type="compositionally biased region" description="Acidic residues" evidence="4">
    <location>
        <begin position="119"/>
        <end position="128"/>
    </location>
</feature>
<dbReference type="HAMAP" id="MF_00984">
    <property type="entry name" value="SSB"/>
    <property type="match status" value="1"/>
</dbReference>
<dbReference type="HOGENOM" id="CLU_078758_6_0_0"/>
<gene>
    <name evidence="5" type="ORF">FSBG_00151</name>
</gene>
<dbReference type="Proteomes" id="UP000002975">
    <property type="component" value="Unassembled WGS sequence"/>
</dbReference>
<dbReference type="GO" id="GO:0003697">
    <property type="term" value="F:single-stranded DNA binding"/>
    <property type="evidence" value="ECO:0007669"/>
    <property type="project" value="UniProtKB-UniRule"/>
</dbReference>
<dbReference type="BioCyc" id="FSP469605-HMP:GTSP-153-MONOMER"/>
<comment type="caution">
    <text evidence="2">Lacks conserved residue(s) required for the propagation of feature annotation.</text>
</comment>
<evidence type="ECO:0000313" key="6">
    <source>
        <dbReference type="Proteomes" id="UP000002975"/>
    </source>
</evidence>
<evidence type="ECO:0000256" key="4">
    <source>
        <dbReference type="SAM" id="MobiDB-lite"/>
    </source>
</evidence>
<sequence length="128" mass="14508">MNVITLIGRLTKDPEVKFGASGKAYCRFSLAVNRPFDKEQADFINCVSFGKTAELIGEYFKKGHQIGVSGHLQMNQFEANGEKRTSYDVIVDSFDFLNNKKEEGTVKQESKNTTKNNEVPEDEEEFPF</sequence>
<dbReference type="EMBL" id="GG657971">
    <property type="protein sequence ID" value="EFS20654.1"/>
    <property type="molecule type" value="Genomic_DNA"/>
</dbReference>